<dbReference type="Proteomes" id="UP001171751">
    <property type="component" value="Unassembled WGS sequence"/>
</dbReference>
<feature type="domain" description="Glycosyl transferase family 1" evidence="1">
    <location>
        <begin position="195"/>
        <end position="357"/>
    </location>
</feature>
<protein>
    <submittedName>
        <fullName evidence="3">Glycosyltransferase family 4 protein</fullName>
    </submittedName>
</protein>
<dbReference type="InterPro" id="IPR050194">
    <property type="entry name" value="Glycosyltransferase_grp1"/>
</dbReference>
<dbReference type="PANTHER" id="PTHR45947:SF3">
    <property type="entry name" value="SULFOQUINOVOSYL TRANSFERASE SQD2"/>
    <property type="match status" value="1"/>
</dbReference>
<feature type="domain" description="Glycosyltransferase subfamily 4-like N-terminal" evidence="2">
    <location>
        <begin position="14"/>
        <end position="182"/>
    </location>
</feature>
<evidence type="ECO:0000313" key="4">
    <source>
        <dbReference type="Proteomes" id="UP001171751"/>
    </source>
</evidence>
<organism evidence="3 4">
    <name type="scientific">Atopococcus tabaci</name>
    <dbReference type="NCBI Taxonomy" id="269774"/>
    <lineage>
        <taxon>Bacteria</taxon>
        <taxon>Bacillati</taxon>
        <taxon>Bacillota</taxon>
        <taxon>Bacilli</taxon>
        <taxon>Lactobacillales</taxon>
        <taxon>Carnobacteriaceae</taxon>
        <taxon>Atopococcus</taxon>
    </lineage>
</organism>
<dbReference type="Gene3D" id="3.40.50.2000">
    <property type="entry name" value="Glycogen Phosphorylase B"/>
    <property type="match status" value="2"/>
</dbReference>
<dbReference type="AlphaFoldDB" id="A0AA43UCK5"/>
<sequence>MKILITSELYAPLINGVVTSIVTLRKVLIDLGHDVRILTLGRETDESADRKIYYCSSITCDQIYPGARLILKTDQAILAKIIDWEPDIIHSQSEFSTFRFAKKVAKYLDIPIVHTYHTNYEDYTHYFAPNYTIGRKITQIFSKFLSSSIDTMIAPTQKIAELLTGYDIKSDIEVIPTGIALNKYINPCPESELESLRKELKIPKENKILLFVGRLAKEKNIEELINYLNRIKRKNISFLIVGDGPYRQELENLTSDKNMEDQIIFTGMVETSQIAQYYQLADIFVNASTSESQGLTYIEAMASGLTPLCRKDDSIKEVIYDSRNGFQYKNFQDFHSHLTKLLSSRDLRQRLGDQAQHFILCKYSDQTFARSIEQVYEKTLQQKLALKVTI</sequence>
<dbReference type="CDD" id="cd03817">
    <property type="entry name" value="GT4_UGDG-like"/>
    <property type="match status" value="1"/>
</dbReference>
<dbReference type="GO" id="GO:0016758">
    <property type="term" value="F:hexosyltransferase activity"/>
    <property type="evidence" value="ECO:0007669"/>
    <property type="project" value="TreeGrafter"/>
</dbReference>
<dbReference type="Pfam" id="PF13439">
    <property type="entry name" value="Glyco_transf_4"/>
    <property type="match status" value="1"/>
</dbReference>
<evidence type="ECO:0000259" key="1">
    <source>
        <dbReference type="Pfam" id="PF00534"/>
    </source>
</evidence>
<dbReference type="SUPFAM" id="SSF53756">
    <property type="entry name" value="UDP-Glycosyltransferase/glycogen phosphorylase"/>
    <property type="match status" value="1"/>
</dbReference>
<dbReference type="EMBL" id="JAUNQW010000012">
    <property type="protein sequence ID" value="MDO5457463.1"/>
    <property type="molecule type" value="Genomic_DNA"/>
</dbReference>
<name>A0AA43UCK5_9LACT</name>
<proteinExistence type="predicted"/>
<gene>
    <name evidence="3" type="ORF">Q4F26_03875</name>
</gene>
<keyword evidence="4" id="KW-1185">Reference proteome</keyword>
<dbReference type="Pfam" id="PF00534">
    <property type="entry name" value="Glycos_transf_1"/>
    <property type="match status" value="1"/>
</dbReference>
<comment type="caution">
    <text evidence="3">The sequence shown here is derived from an EMBL/GenBank/DDBJ whole genome shotgun (WGS) entry which is preliminary data.</text>
</comment>
<accession>A0AA43UCK5</accession>
<evidence type="ECO:0000313" key="3">
    <source>
        <dbReference type="EMBL" id="MDO5457463.1"/>
    </source>
</evidence>
<dbReference type="InterPro" id="IPR001296">
    <property type="entry name" value="Glyco_trans_1"/>
</dbReference>
<reference evidence="3" key="1">
    <citation type="submission" date="2023-07" db="EMBL/GenBank/DDBJ databases">
        <title>Between Cages and Wild: Unraveling the Impact of Captivity on Animal Microbiomes and Antimicrobial Resistance.</title>
        <authorList>
            <person name="Schmartz G.P."/>
            <person name="Rehner J."/>
            <person name="Schuff M.J."/>
            <person name="Becker S.L."/>
            <person name="Kravczyk M."/>
            <person name="Gurevich A."/>
            <person name="Francke R."/>
            <person name="Mueller R."/>
            <person name="Keller V."/>
            <person name="Keller A."/>
        </authorList>
    </citation>
    <scope>NUCLEOTIDE SEQUENCE</scope>
    <source>
        <strain evidence="3">S39M_St_73</strain>
    </source>
</reference>
<dbReference type="InterPro" id="IPR028098">
    <property type="entry name" value="Glyco_trans_4-like_N"/>
</dbReference>
<dbReference type="PANTHER" id="PTHR45947">
    <property type="entry name" value="SULFOQUINOVOSYL TRANSFERASE SQD2"/>
    <property type="match status" value="1"/>
</dbReference>
<evidence type="ECO:0000259" key="2">
    <source>
        <dbReference type="Pfam" id="PF13439"/>
    </source>
</evidence>